<dbReference type="SMART" id="SM00871">
    <property type="entry name" value="AraC_E_bind"/>
    <property type="match status" value="1"/>
</dbReference>
<dbReference type="AlphaFoldDB" id="A0A2S8FKG4"/>
<dbReference type="SUPFAM" id="SSF55136">
    <property type="entry name" value="Probable bacterial effector-binding domain"/>
    <property type="match status" value="1"/>
</dbReference>
<gene>
    <name evidence="2" type="ORF">C5Y83_20110</name>
</gene>
<evidence type="ECO:0000313" key="2">
    <source>
        <dbReference type="EMBL" id="PQO32520.1"/>
    </source>
</evidence>
<reference evidence="2 3" key="1">
    <citation type="submission" date="2018-02" db="EMBL/GenBank/DDBJ databases">
        <title>Comparative genomes isolates from brazilian mangrove.</title>
        <authorList>
            <person name="Araujo J.E."/>
            <person name="Taketani R.G."/>
            <person name="Silva M.C.P."/>
            <person name="Loureco M.V."/>
            <person name="Andreote F.D."/>
        </authorList>
    </citation>
    <scope>NUCLEOTIDE SEQUENCE [LARGE SCALE GENOMIC DNA]</scope>
    <source>
        <strain evidence="2 3">Hex-1 MGV</strain>
    </source>
</reference>
<dbReference type="Pfam" id="PF06445">
    <property type="entry name" value="GyrI-like"/>
    <property type="match status" value="1"/>
</dbReference>
<dbReference type="InterPro" id="IPR010499">
    <property type="entry name" value="AraC_E-bd"/>
</dbReference>
<dbReference type="Gene3D" id="3.30.530.20">
    <property type="match status" value="1"/>
</dbReference>
<dbReference type="InterPro" id="IPR019587">
    <property type="entry name" value="Polyketide_cyclase/dehydratase"/>
</dbReference>
<evidence type="ECO:0000259" key="1">
    <source>
        <dbReference type="SMART" id="SM00871"/>
    </source>
</evidence>
<dbReference type="InterPro" id="IPR023393">
    <property type="entry name" value="START-like_dom_sf"/>
</dbReference>
<comment type="caution">
    <text evidence="2">The sequence shown here is derived from an EMBL/GenBank/DDBJ whole genome shotgun (WGS) entry which is preliminary data.</text>
</comment>
<dbReference type="CDD" id="cd07818">
    <property type="entry name" value="SRPBCC_1"/>
    <property type="match status" value="1"/>
</dbReference>
<dbReference type="InterPro" id="IPR029442">
    <property type="entry name" value="GyrI-like"/>
</dbReference>
<dbReference type="Pfam" id="PF10604">
    <property type="entry name" value="Polyketide_cyc2"/>
    <property type="match status" value="1"/>
</dbReference>
<protein>
    <submittedName>
        <fullName evidence="2">Transcriptional regulator</fullName>
    </submittedName>
</protein>
<evidence type="ECO:0000313" key="3">
    <source>
        <dbReference type="Proteomes" id="UP000238322"/>
    </source>
</evidence>
<name>A0A2S8FKG4_9BACT</name>
<dbReference type="SUPFAM" id="SSF55961">
    <property type="entry name" value="Bet v1-like"/>
    <property type="match status" value="1"/>
</dbReference>
<dbReference type="Gene3D" id="3.20.80.10">
    <property type="entry name" value="Regulatory factor, effector binding domain"/>
    <property type="match status" value="1"/>
</dbReference>
<dbReference type="EMBL" id="PUHY01000012">
    <property type="protein sequence ID" value="PQO32520.1"/>
    <property type="molecule type" value="Genomic_DNA"/>
</dbReference>
<dbReference type="InterPro" id="IPR011256">
    <property type="entry name" value="Reg_factor_effector_dom_sf"/>
</dbReference>
<organism evidence="2 3">
    <name type="scientific">Blastopirellula marina</name>
    <dbReference type="NCBI Taxonomy" id="124"/>
    <lineage>
        <taxon>Bacteria</taxon>
        <taxon>Pseudomonadati</taxon>
        <taxon>Planctomycetota</taxon>
        <taxon>Planctomycetia</taxon>
        <taxon>Pirellulales</taxon>
        <taxon>Pirellulaceae</taxon>
        <taxon>Blastopirellula</taxon>
    </lineage>
</organism>
<dbReference type="Proteomes" id="UP000238322">
    <property type="component" value="Unassembled WGS sequence"/>
</dbReference>
<proteinExistence type="predicted"/>
<accession>A0A2S8FKG4</accession>
<feature type="domain" description="AraC effector-binding" evidence="1">
    <location>
        <begin position="194"/>
        <end position="348"/>
    </location>
</feature>
<sequence>MGTKIFDVAHSGHHNLDCQELLILFAFLCITRYTATVMPRFHVERSIEIAASPETVYEKVVDYKTWTSWSPWLCSEPTAKVTVSENSNSVGSTYAWEGQIVGSGEIEHVKLEADRRIDDEIRFLKPFKSQSNVAFDIERTGNGTKLTWVMDGSLPWFMFWMKSMMQTFISMDYDRGLKMLKEYIETGTVHSQTKILGVEQVAPITMIGIRKSCSLQAIGPSMEAAVSELLPLLEKHGIAHDGALMSAYHKFNLKSQTCDYTVGKIVPNDQSKSVTAPLEVWSCPELKALCVEHLGDYKHLGNGWSAANQYVRYKRMKQSGCSAFEIYTNDPHELPIDQWCTKIYLPLR</sequence>